<comment type="caution">
    <text evidence="3">The sequence shown here is derived from an EMBL/GenBank/DDBJ whole genome shotgun (WGS) entry which is preliminary data.</text>
</comment>
<proteinExistence type="predicted"/>
<dbReference type="GO" id="GO:0009062">
    <property type="term" value="P:fatty acid catabolic process"/>
    <property type="evidence" value="ECO:0007669"/>
    <property type="project" value="InterPro"/>
</dbReference>
<dbReference type="GO" id="GO:0008670">
    <property type="term" value="F:2,4-dienoyl-CoA reductase (NADPH) activity"/>
    <property type="evidence" value="ECO:0007669"/>
    <property type="project" value="InterPro"/>
</dbReference>
<dbReference type="Gene3D" id="3.40.50.720">
    <property type="entry name" value="NAD(P)-binding Rossmann-like Domain"/>
    <property type="match status" value="1"/>
</dbReference>
<dbReference type="InterPro" id="IPR002347">
    <property type="entry name" value="SDR_fam"/>
</dbReference>
<gene>
    <name evidence="3" type="ORF">CBY09_22060</name>
</gene>
<dbReference type="PANTHER" id="PTHR43296:SF2">
    <property type="entry name" value="PEROXISOMAL 2,4-DIENOYL-COA REDUCTASE [(3E)-ENOYL-COA-PRODUCING]"/>
    <property type="match status" value="1"/>
</dbReference>
<evidence type="ECO:0000256" key="1">
    <source>
        <dbReference type="ARBA" id="ARBA00022857"/>
    </source>
</evidence>
<organism evidence="3 4">
    <name type="scientific">Acidovorax kalamii</name>
    <dbReference type="NCBI Taxonomy" id="2004485"/>
    <lineage>
        <taxon>Bacteria</taxon>
        <taxon>Pseudomonadati</taxon>
        <taxon>Pseudomonadota</taxon>
        <taxon>Betaproteobacteria</taxon>
        <taxon>Burkholderiales</taxon>
        <taxon>Comamonadaceae</taxon>
        <taxon>Acidovorax</taxon>
    </lineage>
</organism>
<dbReference type="Pfam" id="PF13561">
    <property type="entry name" value="adh_short_C2"/>
    <property type="match status" value="1"/>
</dbReference>
<evidence type="ECO:0000313" key="3">
    <source>
        <dbReference type="EMBL" id="OYD47923.1"/>
    </source>
</evidence>
<dbReference type="PANTHER" id="PTHR43296">
    <property type="entry name" value="PEROXISOMAL 2,4-DIENOYL-COA REDUCTASE"/>
    <property type="match status" value="1"/>
</dbReference>
<keyword evidence="4" id="KW-1185">Reference proteome</keyword>
<keyword evidence="1" id="KW-0521">NADP</keyword>
<dbReference type="PRINTS" id="PR00081">
    <property type="entry name" value="GDHRDH"/>
</dbReference>
<dbReference type="InterPro" id="IPR036291">
    <property type="entry name" value="NAD(P)-bd_dom_sf"/>
</dbReference>
<dbReference type="RefSeq" id="WP_094291725.1">
    <property type="nucleotide sequence ID" value="NZ_NOIG01000014.1"/>
</dbReference>
<dbReference type="EMBL" id="NOIG01000014">
    <property type="protein sequence ID" value="OYD47923.1"/>
    <property type="molecule type" value="Genomic_DNA"/>
</dbReference>
<dbReference type="SUPFAM" id="SSF51735">
    <property type="entry name" value="NAD(P)-binding Rossmann-fold domains"/>
    <property type="match status" value="1"/>
</dbReference>
<dbReference type="OrthoDB" id="9775864at2"/>
<evidence type="ECO:0000313" key="4">
    <source>
        <dbReference type="Proteomes" id="UP000215441"/>
    </source>
</evidence>
<keyword evidence="2" id="KW-0560">Oxidoreductase</keyword>
<reference evidence="3 4" key="1">
    <citation type="submission" date="2017-07" db="EMBL/GenBank/DDBJ databases">
        <title>Acidovorax KNDSW TSA 6 genome sequence and assembly.</title>
        <authorList>
            <person name="Mayilraj S."/>
        </authorList>
    </citation>
    <scope>NUCLEOTIDE SEQUENCE [LARGE SCALE GENOMIC DNA]</scope>
    <source>
        <strain evidence="3 4">KNDSW-TSA6</strain>
    </source>
</reference>
<dbReference type="Proteomes" id="UP000215441">
    <property type="component" value="Unassembled WGS sequence"/>
</dbReference>
<dbReference type="NCBIfam" id="NF005752">
    <property type="entry name" value="PRK07576.1"/>
    <property type="match status" value="1"/>
</dbReference>
<sequence>MADVFKDGLLHGQHALITGGGSGINRRIAERFAAQGAAVSIVGRSLERAEGAATAIRAVGGQAQGFAADVRDFDALASAFSQAHAAFGPVDICIAGAAGNFVAEAANMSSNGFRTVVDIDLVGTWNTFRAVLALLREGRSNLLAVSAVQSVMPMATQAHVCAAKAGIDMLVRTLSIEWAQRGVRCNAIAPGPVADTEGMRRLAPEGDVSWARVLAGIPMARAADLDEIADLALFLCSGAARYIHGTVIAIDGGQTNLGSLPFGNALLESLRPYPS</sequence>
<dbReference type="InterPro" id="IPR045017">
    <property type="entry name" value="DECR2-like"/>
</dbReference>
<name>A0A235EGN0_9BURK</name>
<evidence type="ECO:0000256" key="2">
    <source>
        <dbReference type="ARBA" id="ARBA00023002"/>
    </source>
</evidence>
<protein>
    <submittedName>
        <fullName evidence="3">Short-chain dehydrogenase</fullName>
    </submittedName>
</protein>
<dbReference type="AlphaFoldDB" id="A0A235EGN0"/>
<accession>A0A235EGN0</accession>